<evidence type="ECO:0000313" key="3">
    <source>
        <dbReference type="Proteomes" id="UP000273405"/>
    </source>
</evidence>
<dbReference type="OrthoDB" id="5526217at2"/>
<feature type="compositionally biased region" description="Basic and acidic residues" evidence="1">
    <location>
        <begin position="70"/>
        <end position="80"/>
    </location>
</feature>
<name>A0A3A8MP84_9BACT</name>
<proteinExistence type="predicted"/>
<feature type="region of interest" description="Disordered" evidence="1">
    <location>
        <begin position="70"/>
        <end position="100"/>
    </location>
</feature>
<organism evidence="2 3">
    <name type="scientific">Corallococcus sicarius</name>
    <dbReference type="NCBI Taxonomy" id="2316726"/>
    <lineage>
        <taxon>Bacteria</taxon>
        <taxon>Pseudomonadati</taxon>
        <taxon>Myxococcota</taxon>
        <taxon>Myxococcia</taxon>
        <taxon>Myxococcales</taxon>
        <taxon>Cystobacterineae</taxon>
        <taxon>Myxococcaceae</taxon>
        <taxon>Corallococcus</taxon>
    </lineage>
</organism>
<evidence type="ECO:0000313" key="2">
    <source>
        <dbReference type="EMBL" id="RKH34047.1"/>
    </source>
</evidence>
<comment type="caution">
    <text evidence="2">The sequence shown here is derived from an EMBL/GenBank/DDBJ whole genome shotgun (WGS) entry which is preliminary data.</text>
</comment>
<reference evidence="3" key="1">
    <citation type="submission" date="2018-09" db="EMBL/GenBank/DDBJ databases">
        <authorList>
            <person name="Livingstone P.G."/>
            <person name="Whitworth D.E."/>
        </authorList>
    </citation>
    <scope>NUCLEOTIDE SEQUENCE [LARGE SCALE GENOMIC DNA]</scope>
    <source>
        <strain evidence="3">CA040B</strain>
    </source>
</reference>
<keyword evidence="3" id="KW-1185">Reference proteome</keyword>
<dbReference type="RefSeq" id="WP_120629624.1">
    <property type="nucleotide sequence ID" value="NZ_RAWG01000356.1"/>
</dbReference>
<dbReference type="AlphaFoldDB" id="A0A3A8MP84"/>
<feature type="region of interest" description="Disordered" evidence="1">
    <location>
        <begin position="15"/>
        <end position="43"/>
    </location>
</feature>
<dbReference type="Proteomes" id="UP000273405">
    <property type="component" value="Unassembled WGS sequence"/>
</dbReference>
<sequence>MKAMTLAALVMHLTSAGGAGGEDKRAGKHSEDAGATAGGGVNNEMASLKGEISSLKEEFRIAREKQRLAQEEKKRLEEARYSVPAKPTPASRRAGAPAHQ</sequence>
<gene>
    <name evidence="2" type="ORF">D7X12_35405</name>
</gene>
<evidence type="ECO:0000256" key="1">
    <source>
        <dbReference type="SAM" id="MobiDB-lite"/>
    </source>
</evidence>
<protein>
    <submittedName>
        <fullName evidence="2">Uncharacterized protein</fullName>
    </submittedName>
</protein>
<accession>A0A3A8MP84</accession>
<feature type="compositionally biased region" description="Basic and acidic residues" evidence="1">
    <location>
        <begin position="21"/>
        <end position="32"/>
    </location>
</feature>
<dbReference type="EMBL" id="RAWG01000356">
    <property type="protein sequence ID" value="RKH34047.1"/>
    <property type="molecule type" value="Genomic_DNA"/>
</dbReference>